<feature type="transmembrane region" description="Helical" evidence="6">
    <location>
        <begin position="184"/>
        <end position="205"/>
    </location>
</feature>
<evidence type="ECO:0000256" key="4">
    <source>
        <dbReference type="ARBA" id="ARBA00023136"/>
    </source>
</evidence>
<dbReference type="GO" id="GO:0022857">
    <property type="term" value="F:transmembrane transporter activity"/>
    <property type="evidence" value="ECO:0007669"/>
    <property type="project" value="InterPro"/>
</dbReference>
<feature type="transmembrane region" description="Helical" evidence="6">
    <location>
        <begin position="367"/>
        <end position="386"/>
    </location>
</feature>
<evidence type="ECO:0000313" key="9">
    <source>
        <dbReference type="Proteomes" id="UP000521872"/>
    </source>
</evidence>
<proteinExistence type="predicted"/>
<feature type="transmembrane region" description="Helical" evidence="6">
    <location>
        <begin position="57"/>
        <end position="79"/>
    </location>
</feature>
<dbReference type="SUPFAM" id="SSF103473">
    <property type="entry name" value="MFS general substrate transporter"/>
    <property type="match status" value="1"/>
</dbReference>
<dbReference type="PROSITE" id="PS50850">
    <property type="entry name" value="MFS"/>
    <property type="match status" value="1"/>
</dbReference>
<dbReference type="Proteomes" id="UP000521872">
    <property type="component" value="Unassembled WGS sequence"/>
</dbReference>
<feature type="transmembrane region" description="Helical" evidence="6">
    <location>
        <begin position="398"/>
        <end position="423"/>
    </location>
</feature>
<evidence type="ECO:0000256" key="2">
    <source>
        <dbReference type="ARBA" id="ARBA00022692"/>
    </source>
</evidence>
<dbReference type="GO" id="GO:0005886">
    <property type="term" value="C:plasma membrane"/>
    <property type="evidence" value="ECO:0007669"/>
    <property type="project" value="TreeGrafter"/>
</dbReference>
<feature type="transmembrane region" description="Helical" evidence="6">
    <location>
        <begin position="435"/>
        <end position="453"/>
    </location>
</feature>
<dbReference type="Gene3D" id="1.20.1250.20">
    <property type="entry name" value="MFS general substrate transporter like domains"/>
    <property type="match status" value="1"/>
</dbReference>
<dbReference type="AlphaFoldDB" id="A0A8H4R6E7"/>
<dbReference type="PANTHER" id="PTHR23502">
    <property type="entry name" value="MAJOR FACILITATOR SUPERFAMILY"/>
    <property type="match status" value="1"/>
</dbReference>
<keyword evidence="2 6" id="KW-0812">Transmembrane</keyword>
<feature type="transmembrane region" description="Helical" evidence="6">
    <location>
        <begin position="290"/>
        <end position="314"/>
    </location>
</feature>
<gene>
    <name evidence="8" type="ORF">D9613_002420</name>
</gene>
<keyword evidence="4 6" id="KW-0472">Membrane</keyword>
<keyword evidence="3 6" id="KW-1133">Transmembrane helix</keyword>
<name>A0A8H4R6E7_9AGAR</name>
<protein>
    <recommendedName>
        <fullName evidence="7">Major facilitator superfamily (MFS) profile domain-containing protein</fullName>
    </recommendedName>
</protein>
<comment type="caution">
    <text evidence="8">The sequence shown here is derived from an EMBL/GenBank/DDBJ whole genome shotgun (WGS) entry which is preliminary data.</text>
</comment>
<keyword evidence="9" id="KW-1185">Reference proteome</keyword>
<evidence type="ECO:0000313" key="8">
    <source>
        <dbReference type="EMBL" id="KAF4623596.1"/>
    </source>
</evidence>
<evidence type="ECO:0000256" key="6">
    <source>
        <dbReference type="SAM" id="Phobius"/>
    </source>
</evidence>
<dbReference type="InterPro" id="IPR020846">
    <property type="entry name" value="MFS_dom"/>
</dbReference>
<feature type="transmembrane region" description="Helical" evidence="6">
    <location>
        <begin position="150"/>
        <end position="172"/>
    </location>
</feature>
<feature type="transmembrane region" description="Helical" evidence="6">
    <location>
        <begin position="326"/>
        <end position="346"/>
    </location>
</feature>
<feature type="transmembrane region" description="Helical" evidence="6">
    <location>
        <begin position="94"/>
        <end position="113"/>
    </location>
</feature>
<sequence length="494" mass="54221">MSSSTVAVLSDHNAPIDEESKGPGPTMPKSSNPADEDFLVSLDESQDPQNMATARKWIIVFVISSAALCVTCASSMASFTEAGAQAEFHISKEVAILSISLYIEGLGLGPLVFGPLSEVYGRNLIYRASYVLFFAFNFAVAFAPNVVVYLIFRFITGFCGSAFMSVAGGSVSDLFTDGTVANPMAFYTVSPFIGPVVGPLISGFINQNLNWRWTYYILLMWIFAELVGIFVLIPETYVPILLKWKAEKMRANKDTRYWAPLDRKEGSLVQAILRSCYTPLKLVIFDRMALLLDLWTSMILGILYLTFQAFPVIFTDNHGFNMQTTGLTFCGIGLGMLIGVSTQPYWNRMYTRISAANKGTIPPESRLLMGEIGGVLTPLGLYWLAFTTYKSVHWIVPIIASVPFGTGTYFVFTSTFSYLVTAYRPIAASAMASNSALRSTFGAIFPLFAGAMYQRLGTVGATALLAGLMTLMAPLPFIFRRIGSRLRAESRFAV</sequence>
<dbReference type="InterPro" id="IPR011701">
    <property type="entry name" value="MFS"/>
</dbReference>
<feature type="transmembrane region" description="Helical" evidence="6">
    <location>
        <begin position="217"/>
        <end position="242"/>
    </location>
</feature>
<dbReference type="InterPro" id="IPR036259">
    <property type="entry name" value="MFS_trans_sf"/>
</dbReference>
<dbReference type="EMBL" id="JAACJL010000001">
    <property type="protein sequence ID" value="KAF4623596.1"/>
    <property type="molecule type" value="Genomic_DNA"/>
</dbReference>
<evidence type="ECO:0000256" key="3">
    <source>
        <dbReference type="ARBA" id="ARBA00022989"/>
    </source>
</evidence>
<evidence type="ECO:0000256" key="1">
    <source>
        <dbReference type="ARBA" id="ARBA00004141"/>
    </source>
</evidence>
<feature type="domain" description="Major facilitator superfamily (MFS) profile" evidence="7">
    <location>
        <begin position="59"/>
        <end position="485"/>
    </location>
</feature>
<feature type="region of interest" description="Disordered" evidence="5">
    <location>
        <begin position="1"/>
        <end position="36"/>
    </location>
</feature>
<dbReference type="CDD" id="cd17323">
    <property type="entry name" value="MFS_Tpo1_MDR_like"/>
    <property type="match status" value="1"/>
</dbReference>
<organism evidence="8 9">
    <name type="scientific">Agrocybe pediades</name>
    <dbReference type="NCBI Taxonomy" id="84607"/>
    <lineage>
        <taxon>Eukaryota</taxon>
        <taxon>Fungi</taxon>
        <taxon>Dikarya</taxon>
        <taxon>Basidiomycota</taxon>
        <taxon>Agaricomycotina</taxon>
        <taxon>Agaricomycetes</taxon>
        <taxon>Agaricomycetidae</taxon>
        <taxon>Agaricales</taxon>
        <taxon>Agaricineae</taxon>
        <taxon>Strophariaceae</taxon>
        <taxon>Agrocybe</taxon>
    </lineage>
</organism>
<accession>A0A8H4R6E7</accession>
<comment type="subcellular location">
    <subcellularLocation>
        <location evidence="1">Membrane</location>
        <topology evidence="1">Multi-pass membrane protein</topology>
    </subcellularLocation>
</comment>
<evidence type="ECO:0000256" key="5">
    <source>
        <dbReference type="SAM" id="MobiDB-lite"/>
    </source>
</evidence>
<dbReference type="Pfam" id="PF07690">
    <property type="entry name" value="MFS_1"/>
    <property type="match status" value="1"/>
</dbReference>
<feature type="transmembrane region" description="Helical" evidence="6">
    <location>
        <begin position="459"/>
        <end position="479"/>
    </location>
</feature>
<evidence type="ECO:0000259" key="7">
    <source>
        <dbReference type="PROSITE" id="PS50850"/>
    </source>
</evidence>
<reference evidence="8 9" key="1">
    <citation type="submission" date="2019-12" db="EMBL/GenBank/DDBJ databases">
        <authorList>
            <person name="Floudas D."/>
            <person name="Bentzer J."/>
            <person name="Ahren D."/>
            <person name="Johansson T."/>
            <person name="Persson P."/>
            <person name="Tunlid A."/>
        </authorList>
    </citation>
    <scope>NUCLEOTIDE SEQUENCE [LARGE SCALE GENOMIC DNA]</scope>
    <source>
        <strain evidence="8 9">CBS 102.39</strain>
    </source>
</reference>
<dbReference type="PANTHER" id="PTHR23502:SF7">
    <property type="entry name" value="DRUG_PROTON ANTIPORTER YHK8-RELATED"/>
    <property type="match status" value="1"/>
</dbReference>
<dbReference type="FunFam" id="1.20.1250.20:FF:000082">
    <property type="entry name" value="MFS multidrug transporter, putative"/>
    <property type="match status" value="1"/>
</dbReference>
<feature type="transmembrane region" description="Helical" evidence="6">
    <location>
        <begin position="125"/>
        <end position="144"/>
    </location>
</feature>